<comment type="caution">
    <text evidence="2">The sequence shown here is derived from an EMBL/GenBank/DDBJ whole genome shotgun (WGS) entry which is preliminary data.</text>
</comment>
<evidence type="ECO:0000313" key="2">
    <source>
        <dbReference type="EMBL" id="KAH1170267.1"/>
    </source>
</evidence>
<feature type="domain" description="Ig-like" evidence="1">
    <location>
        <begin position="3"/>
        <end position="89"/>
    </location>
</feature>
<dbReference type="InterPro" id="IPR003599">
    <property type="entry name" value="Ig_sub"/>
</dbReference>
<feature type="non-terminal residue" evidence="2">
    <location>
        <position position="217"/>
    </location>
</feature>
<proteinExistence type="predicted"/>
<sequence length="217" mass="23424">SSGQIVMTQSPESLTVTPGDKITINCKASSDPLTYVAWYQQKSGQPPKLLIYAVSTRPSGVPEWFSGSRSGNDFILTVNRVDVDDTGDYYYTRGQVVVTQSPETLSVLPGETVTIKCQSDTDIDDDMNWYQQKSGAAPKLLLSEGSSRQTGVPARFSSSGYGTDFTFTISSVENDDAGDYYCQQSDRTPLTVIQTNTKTSPGCTVCSARAICSTAVT</sequence>
<dbReference type="SMART" id="SM00409">
    <property type="entry name" value="IG"/>
    <property type="match status" value="2"/>
</dbReference>
<feature type="domain" description="Ig-like" evidence="1">
    <location>
        <begin position="94"/>
        <end position="200"/>
    </location>
</feature>
<dbReference type="SMART" id="SM00408">
    <property type="entry name" value="IGc2"/>
    <property type="match status" value="2"/>
</dbReference>
<dbReference type="InterPro" id="IPR013783">
    <property type="entry name" value="Ig-like_fold"/>
</dbReference>
<organism evidence="2 3">
    <name type="scientific">Mauremys mutica</name>
    <name type="common">yellowpond turtle</name>
    <dbReference type="NCBI Taxonomy" id="74926"/>
    <lineage>
        <taxon>Eukaryota</taxon>
        <taxon>Metazoa</taxon>
        <taxon>Chordata</taxon>
        <taxon>Craniata</taxon>
        <taxon>Vertebrata</taxon>
        <taxon>Euteleostomi</taxon>
        <taxon>Archelosauria</taxon>
        <taxon>Testudinata</taxon>
        <taxon>Testudines</taxon>
        <taxon>Cryptodira</taxon>
        <taxon>Durocryptodira</taxon>
        <taxon>Testudinoidea</taxon>
        <taxon>Geoemydidae</taxon>
        <taxon>Geoemydinae</taxon>
        <taxon>Mauremys</taxon>
    </lineage>
</organism>
<dbReference type="InterPro" id="IPR003598">
    <property type="entry name" value="Ig_sub2"/>
</dbReference>
<dbReference type="Gene3D" id="2.60.40.10">
    <property type="entry name" value="Immunoglobulins"/>
    <property type="match status" value="2"/>
</dbReference>
<dbReference type="FunFam" id="2.60.40.10:FF:001230">
    <property type="entry name" value="Immunoglobulin kappa variable 8-16"/>
    <property type="match status" value="2"/>
</dbReference>
<dbReference type="InterPro" id="IPR050150">
    <property type="entry name" value="IgV_Light_Chain"/>
</dbReference>
<dbReference type="EMBL" id="JAHDVG010000484">
    <property type="protein sequence ID" value="KAH1170267.1"/>
    <property type="molecule type" value="Genomic_DNA"/>
</dbReference>
<evidence type="ECO:0000313" key="3">
    <source>
        <dbReference type="Proteomes" id="UP000827986"/>
    </source>
</evidence>
<dbReference type="Proteomes" id="UP000827986">
    <property type="component" value="Unassembled WGS sequence"/>
</dbReference>
<protein>
    <recommendedName>
        <fullName evidence="1">Ig-like domain-containing protein</fullName>
    </recommendedName>
</protein>
<accession>A0A9D3X034</accession>
<dbReference type="InterPro" id="IPR007110">
    <property type="entry name" value="Ig-like_dom"/>
</dbReference>
<dbReference type="PANTHER" id="PTHR23267">
    <property type="entry name" value="IMMUNOGLOBULIN LIGHT CHAIN"/>
    <property type="match status" value="1"/>
</dbReference>
<dbReference type="SMART" id="SM00406">
    <property type="entry name" value="IGv"/>
    <property type="match status" value="2"/>
</dbReference>
<dbReference type="AlphaFoldDB" id="A0A9D3X034"/>
<evidence type="ECO:0000259" key="1">
    <source>
        <dbReference type="PROSITE" id="PS50835"/>
    </source>
</evidence>
<dbReference type="InterPro" id="IPR013106">
    <property type="entry name" value="Ig_V-set"/>
</dbReference>
<gene>
    <name evidence="2" type="ORF">KIL84_001252</name>
</gene>
<dbReference type="InterPro" id="IPR036179">
    <property type="entry name" value="Ig-like_dom_sf"/>
</dbReference>
<dbReference type="Pfam" id="PF07686">
    <property type="entry name" value="V-set"/>
    <property type="match status" value="2"/>
</dbReference>
<dbReference type="SUPFAM" id="SSF48726">
    <property type="entry name" value="Immunoglobulin"/>
    <property type="match status" value="2"/>
</dbReference>
<keyword evidence="3" id="KW-1185">Reference proteome</keyword>
<reference evidence="2" key="1">
    <citation type="submission" date="2021-09" db="EMBL/GenBank/DDBJ databases">
        <title>The genome of Mauremys mutica provides insights into the evolution of semi-aquatic lifestyle.</title>
        <authorList>
            <person name="Gong S."/>
            <person name="Gao Y."/>
        </authorList>
    </citation>
    <scope>NUCLEOTIDE SEQUENCE</scope>
    <source>
        <strain evidence="2">MM-2020</strain>
        <tissue evidence="2">Muscle</tissue>
    </source>
</reference>
<name>A0A9D3X034_9SAUR</name>
<dbReference type="PROSITE" id="PS50835">
    <property type="entry name" value="IG_LIKE"/>
    <property type="match status" value="2"/>
</dbReference>